<dbReference type="GO" id="GO:0006744">
    <property type="term" value="P:ubiquinone biosynthetic process"/>
    <property type="evidence" value="ECO:0007669"/>
    <property type="project" value="UniProtKB-KW"/>
</dbReference>
<dbReference type="PROSITE" id="PS51257">
    <property type="entry name" value="PROKAR_LIPOPROTEIN"/>
    <property type="match status" value="1"/>
</dbReference>
<dbReference type="PANTHER" id="PTHR38683:SF1">
    <property type="entry name" value="CHORISMATE PYRUVATE-LYASE"/>
    <property type="match status" value="1"/>
</dbReference>
<dbReference type="AlphaFoldDB" id="A0A845BZ34"/>
<evidence type="ECO:0000256" key="1">
    <source>
        <dbReference type="ARBA" id="ARBA00022490"/>
    </source>
</evidence>
<keyword evidence="4" id="KW-0670">Pyruvate</keyword>
<name>A0A845BZ34_9NEIS</name>
<evidence type="ECO:0000256" key="3">
    <source>
        <dbReference type="ARBA" id="ARBA00023239"/>
    </source>
</evidence>
<proteinExistence type="predicted"/>
<comment type="caution">
    <text evidence="5">The sequence shown here is derived from an EMBL/GenBank/DDBJ whole genome shotgun (WGS) entry which is preliminary data.</text>
</comment>
<accession>A0A845BZ34</accession>
<evidence type="ECO:0000256" key="4">
    <source>
        <dbReference type="ARBA" id="ARBA00023317"/>
    </source>
</evidence>
<evidence type="ECO:0000256" key="2">
    <source>
        <dbReference type="ARBA" id="ARBA00022688"/>
    </source>
</evidence>
<dbReference type="PANTHER" id="PTHR38683">
    <property type="entry name" value="CHORISMATE PYRUVATE-LYASE"/>
    <property type="match status" value="1"/>
</dbReference>
<keyword evidence="2" id="KW-0831">Ubiquinone biosynthesis</keyword>
<evidence type="ECO:0000313" key="5">
    <source>
        <dbReference type="EMBL" id="MXR37773.1"/>
    </source>
</evidence>
<organism evidence="5 6">
    <name type="scientific">Craterilacuibacter sinensis</name>
    <dbReference type="NCBI Taxonomy" id="2686017"/>
    <lineage>
        <taxon>Bacteria</taxon>
        <taxon>Pseudomonadati</taxon>
        <taxon>Pseudomonadota</taxon>
        <taxon>Betaproteobacteria</taxon>
        <taxon>Neisseriales</taxon>
        <taxon>Neisseriaceae</taxon>
        <taxon>Craterilacuibacter</taxon>
    </lineage>
</organism>
<dbReference type="InterPro" id="IPR028978">
    <property type="entry name" value="Chorismate_lyase_/UTRA_dom_sf"/>
</dbReference>
<dbReference type="GO" id="GO:0005829">
    <property type="term" value="C:cytosol"/>
    <property type="evidence" value="ECO:0007669"/>
    <property type="project" value="TreeGrafter"/>
</dbReference>
<dbReference type="GO" id="GO:0008813">
    <property type="term" value="F:chorismate lyase activity"/>
    <property type="evidence" value="ECO:0007669"/>
    <property type="project" value="InterPro"/>
</dbReference>
<dbReference type="Pfam" id="PF04345">
    <property type="entry name" value="Chor_lyase"/>
    <property type="match status" value="1"/>
</dbReference>
<dbReference type="SUPFAM" id="SSF64288">
    <property type="entry name" value="Chorismate lyase-like"/>
    <property type="match status" value="1"/>
</dbReference>
<keyword evidence="1" id="KW-0963">Cytoplasm</keyword>
<dbReference type="Proteomes" id="UP000467214">
    <property type="component" value="Unassembled WGS sequence"/>
</dbReference>
<dbReference type="InterPro" id="IPR007440">
    <property type="entry name" value="Chorismate--pyruvate_lyase"/>
</dbReference>
<dbReference type="EMBL" id="WSSB01000011">
    <property type="protein sequence ID" value="MXR37773.1"/>
    <property type="molecule type" value="Genomic_DNA"/>
</dbReference>
<reference evidence="5 6" key="1">
    <citation type="submission" date="2019-12" db="EMBL/GenBank/DDBJ databases">
        <title>Neisseriaceae gen. nov. sp. Genome sequencing and assembly.</title>
        <authorList>
            <person name="Liu Z."/>
            <person name="Li A."/>
        </authorList>
    </citation>
    <scope>NUCLEOTIDE SEQUENCE [LARGE SCALE GENOMIC DNA]</scope>
    <source>
        <strain evidence="5 6">B2N2-7</strain>
    </source>
</reference>
<evidence type="ECO:0000313" key="6">
    <source>
        <dbReference type="Proteomes" id="UP000467214"/>
    </source>
</evidence>
<sequence length="177" mass="19370">MRTMLTDFMWQEHPPATTPAIAACLSEPGSLTERLLASGRRFDVQVLFQSDNTALDQEAVLLGIAPHAVLHARHVLLLLDGIPVVMARSVCRSACPQWSALLDRGSRSLGLTLFGGLPQLVRGPLRFNTLQQPDALHALVQAHSQAEQLPARRCLFTLHDAPLLVSEIFLPELESLA</sequence>
<protein>
    <submittedName>
        <fullName evidence="5">Chorismate lyase</fullName>
    </submittedName>
</protein>
<gene>
    <name evidence="5" type="ORF">GQF02_12395</name>
</gene>
<keyword evidence="6" id="KW-1185">Reference proteome</keyword>
<dbReference type="Gene3D" id="3.40.1410.10">
    <property type="entry name" value="Chorismate lyase-like"/>
    <property type="match status" value="1"/>
</dbReference>
<keyword evidence="3 5" id="KW-0456">Lyase</keyword>